<gene>
    <name evidence="1" type="ORF">BV22DRAFT_1106440</name>
</gene>
<sequence length="321" mass="36010">MDFSLPQDSTSQTFLSVSVIRAGEFFIPDEEVFDDSISTDRNSPNKAGSKVPSFAFLLEHPTYGKLLFDLGLRKHGAGYPPMMKEDLELFVVDCEEDIVDQLKKGNIEPEHVNAIIYSHLHFDHVGDLTPFPHATLVVSEEVVPLLKDAYPAGNSYLMAFPQGQTVRYLSFTEEEASVRGHMPPSKLITPLGPFGRALDLFSDGSFYILDAPGHMEGHIMGLVRVAPNKFILLAADCCHHRECFDSSAVPDGKLRVISRHNYARWDVAKESVTRLTRIHENPDVVVVLAHDARRLEEGMPLFPHRITSWVLDETERKIAKC</sequence>
<name>A0ACB8BAI2_9AGAM</name>
<protein>
    <submittedName>
        <fullName evidence="1">Metallo-hydrolase/oxidoreductase</fullName>
    </submittedName>
</protein>
<evidence type="ECO:0000313" key="1">
    <source>
        <dbReference type="EMBL" id="KAH7922806.1"/>
    </source>
</evidence>
<dbReference type="EMBL" id="MU266472">
    <property type="protein sequence ID" value="KAH7922806.1"/>
    <property type="molecule type" value="Genomic_DNA"/>
</dbReference>
<organism evidence="1 2">
    <name type="scientific">Leucogyrophana mollusca</name>
    <dbReference type="NCBI Taxonomy" id="85980"/>
    <lineage>
        <taxon>Eukaryota</taxon>
        <taxon>Fungi</taxon>
        <taxon>Dikarya</taxon>
        <taxon>Basidiomycota</taxon>
        <taxon>Agaricomycotina</taxon>
        <taxon>Agaricomycetes</taxon>
        <taxon>Agaricomycetidae</taxon>
        <taxon>Boletales</taxon>
        <taxon>Boletales incertae sedis</taxon>
        <taxon>Leucogyrophana</taxon>
    </lineage>
</organism>
<keyword evidence="2" id="KW-1185">Reference proteome</keyword>
<reference evidence="1" key="1">
    <citation type="journal article" date="2021" name="New Phytol.">
        <title>Evolutionary innovations through gain and loss of genes in the ectomycorrhizal Boletales.</title>
        <authorList>
            <person name="Wu G."/>
            <person name="Miyauchi S."/>
            <person name="Morin E."/>
            <person name="Kuo A."/>
            <person name="Drula E."/>
            <person name="Varga T."/>
            <person name="Kohler A."/>
            <person name="Feng B."/>
            <person name="Cao Y."/>
            <person name="Lipzen A."/>
            <person name="Daum C."/>
            <person name="Hundley H."/>
            <person name="Pangilinan J."/>
            <person name="Johnson J."/>
            <person name="Barry K."/>
            <person name="LaButti K."/>
            <person name="Ng V."/>
            <person name="Ahrendt S."/>
            <person name="Min B."/>
            <person name="Choi I.G."/>
            <person name="Park H."/>
            <person name="Plett J.M."/>
            <person name="Magnuson J."/>
            <person name="Spatafora J.W."/>
            <person name="Nagy L.G."/>
            <person name="Henrissat B."/>
            <person name="Grigoriev I.V."/>
            <person name="Yang Z.L."/>
            <person name="Xu J."/>
            <person name="Martin F.M."/>
        </authorList>
    </citation>
    <scope>NUCLEOTIDE SEQUENCE</scope>
    <source>
        <strain evidence="1">KUC20120723A-06</strain>
    </source>
</reference>
<dbReference type="Proteomes" id="UP000790709">
    <property type="component" value="Unassembled WGS sequence"/>
</dbReference>
<accession>A0ACB8BAI2</accession>
<evidence type="ECO:0000313" key="2">
    <source>
        <dbReference type="Proteomes" id="UP000790709"/>
    </source>
</evidence>
<comment type="caution">
    <text evidence="1">The sequence shown here is derived from an EMBL/GenBank/DDBJ whole genome shotgun (WGS) entry which is preliminary data.</text>
</comment>
<proteinExistence type="predicted"/>